<sequence>MDDPKHLVSEISDNIKRAGTRLPSWVKVGAFAAASALAGGLAATWFYRKTLTRVQNAESEPENSNFRIQNRSVDGDY</sequence>
<evidence type="ECO:0000256" key="2">
    <source>
        <dbReference type="SAM" id="Phobius"/>
    </source>
</evidence>
<evidence type="ECO:0000313" key="3">
    <source>
        <dbReference type="EMBL" id="UWZ86960.1"/>
    </source>
</evidence>
<proteinExistence type="predicted"/>
<feature type="region of interest" description="Disordered" evidence="1">
    <location>
        <begin position="58"/>
        <end position="77"/>
    </location>
</feature>
<feature type="transmembrane region" description="Helical" evidence="2">
    <location>
        <begin position="28"/>
        <end position="47"/>
    </location>
</feature>
<reference evidence="3" key="1">
    <citation type="submission" date="2021-04" db="EMBL/GenBank/DDBJ databases">
        <title>Phylogenetic analysis of Acidobacteriaceae.</title>
        <authorList>
            <person name="Qiu L."/>
            <person name="Zhang Q."/>
        </authorList>
    </citation>
    <scope>NUCLEOTIDE SEQUENCE</scope>
    <source>
        <strain evidence="3">DSM 25168</strain>
    </source>
</reference>
<dbReference type="KEGG" id="orp:MOP44_13655"/>
<evidence type="ECO:0000313" key="4">
    <source>
        <dbReference type="Proteomes" id="UP001059380"/>
    </source>
</evidence>
<name>A0A9J7BWE5_9BACT</name>
<dbReference type="Proteomes" id="UP001059380">
    <property type="component" value="Chromosome"/>
</dbReference>
<keyword evidence="2" id="KW-1133">Transmembrane helix</keyword>
<dbReference type="AlphaFoldDB" id="A0A9J7BWE5"/>
<organism evidence="3 4">
    <name type="scientific">Occallatibacter riparius</name>
    <dbReference type="NCBI Taxonomy" id="1002689"/>
    <lineage>
        <taxon>Bacteria</taxon>
        <taxon>Pseudomonadati</taxon>
        <taxon>Acidobacteriota</taxon>
        <taxon>Terriglobia</taxon>
        <taxon>Terriglobales</taxon>
        <taxon>Acidobacteriaceae</taxon>
        <taxon>Occallatibacter</taxon>
    </lineage>
</organism>
<dbReference type="EMBL" id="CP093313">
    <property type="protein sequence ID" value="UWZ86960.1"/>
    <property type="molecule type" value="Genomic_DNA"/>
</dbReference>
<keyword evidence="4" id="KW-1185">Reference proteome</keyword>
<accession>A0A9J7BWE5</accession>
<evidence type="ECO:0000256" key="1">
    <source>
        <dbReference type="SAM" id="MobiDB-lite"/>
    </source>
</evidence>
<gene>
    <name evidence="3" type="ORF">MOP44_13655</name>
</gene>
<keyword evidence="2" id="KW-0812">Transmembrane</keyword>
<protein>
    <submittedName>
        <fullName evidence="3">Uncharacterized protein</fullName>
    </submittedName>
</protein>
<keyword evidence="2" id="KW-0472">Membrane</keyword>
<dbReference type="RefSeq" id="WP_260796599.1">
    <property type="nucleotide sequence ID" value="NZ_CP093313.1"/>
</dbReference>